<evidence type="ECO:0000313" key="3">
    <source>
        <dbReference type="Proteomes" id="UP000053611"/>
    </source>
</evidence>
<dbReference type="RefSeq" id="XP_018278034.1">
    <property type="nucleotide sequence ID" value="XM_018419356.1"/>
</dbReference>
<reference evidence="2 3" key="1">
    <citation type="submission" date="2015-03" db="EMBL/GenBank/DDBJ databases">
        <title>Genomics and transcriptomics of the oil-accumulating basidiomycete yeast T. oleaginosus allow insights into substrate utilization and the diverse evolutionary trajectories of mating systems in fungi.</title>
        <authorList>
            <consortium name="DOE Joint Genome Institute"/>
            <person name="Kourist R."/>
            <person name="Kracht O."/>
            <person name="Bracharz F."/>
            <person name="Lipzen A."/>
            <person name="Nolan M."/>
            <person name="Ohm R."/>
            <person name="Grigoriev I."/>
            <person name="Sun S."/>
            <person name="Heitman J."/>
            <person name="Bruck T."/>
            <person name="Nowrousian M."/>
        </authorList>
    </citation>
    <scope>NUCLEOTIDE SEQUENCE [LARGE SCALE GENOMIC DNA]</scope>
    <source>
        <strain evidence="2 3">IBC0246</strain>
    </source>
</reference>
<keyword evidence="1" id="KW-0812">Transmembrane</keyword>
<dbReference type="EMBL" id="KQ087216">
    <property type="protein sequence ID" value="KLT41543.1"/>
    <property type="molecule type" value="Genomic_DNA"/>
</dbReference>
<evidence type="ECO:0000313" key="2">
    <source>
        <dbReference type="EMBL" id="KLT41543.1"/>
    </source>
</evidence>
<keyword evidence="1" id="KW-1133">Transmembrane helix</keyword>
<name>A0A0J0XKA1_9TREE</name>
<accession>A0A0J0XKA1</accession>
<dbReference type="GeneID" id="28979959"/>
<evidence type="ECO:0000256" key="1">
    <source>
        <dbReference type="SAM" id="Phobius"/>
    </source>
</evidence>
<proteinExistence type="predicted"/>
<dbReference type="Proteomes" id="UP000053611">
    <property type="component" value="Unassembled WGS sequence"/>
</dbReference>
<keyword evidence="3" id="KW-1185">Reference proteome</keyword>
<feature type="transmembrane region" description="Helical" evidence="1">
    <location>
        <begin position="112"/>
        <end position="131"/>
    </location>
</feature>
<protein>
    <submittedName>
        <fullName evidence="2">Uncharacterized protein</fullName>
    </submittedName>
</protein>
<keyword evidence="1" id="KW-0472">Membrane</keyword>
<dbReference type="AlphaFoldDB" id="A0A0J0XKA1"/>
<gene>
    <name evidence="2" type="ORF">CC85DRAFT_117991</name>
</gene>
<organism evidence="2 3">
    <name type="scientific">Cutaneotrichosporon oleaginosum</name>
    <dbReference type="NCBI Taxonomy" id="879819"/>
    <lineage>
        <taxon>Eukaryota</taxon>
        <taxon>Fungi</taxon>
        <taxon>Dikarya</taxon>
        <taxon>Basidiomycota</taxon>
        <taxon>Agaricomycotina</taxon>
        <taxon>Tremellomycetes</taxon>
        <taxon>Trichosporonales</taxon>
        <taxon>Trichosporonaceae</taxon>
        <taxon>Cutaneotrichosporon</taxon>
    </lineage>
</organism>
<sequence>MASQRLSSRRCGDECASASCGAAGTFRQAGTALTVGTAAGVKAASRDGAADCGARLGEMRHASWLAACGLRLAARGSRGDRAGAAKALSSRYYRAETTIPHQAHQPSTTPSFLLLSTLSFALALAFVSLFSSPSS</sequence>